<dbReference type="Gene3D" id="3.40.50.1820">
    <property type="entry name" value="alpha/beta hydrolase"/>
    <property type="match status" value="1"/>
</dbReference>
<gene>
    <name evidence="3" type="ORF">EV199_0891</name>
</gene>
<name>A0A4Q7N124_9BACT</name>
<evidence type="ECO:0000256" key="1">
    <source>
        <dbReference type="ARBA" id="ARBA00022801"/>
    </source>
</evidence>
<dbReference type="EMBL" id="SGXA01000001">
    <property type="protein sequence ID" value="RZS75033.1"/>
    <property type="molecule type" value="Genomic_DNA"/>
</dbReference>
<dbReference type="GO" id="GO:0004252">
    <property type="term" value="F:serine-type endopeptidase activity"/>
    <property type="evidence" value="ECO:0007669"/>
    <property type="project" value="TreeGrafter"/>
</dbReference>
<dbReference type="PANTHER" id="PTHR42776:SF27">
    <property type="entry name" value="DIPEPTIDYL PEPTIDASE FAMILY MEMBER 6"/>
    <property type="match status" value="1"/>
</dbReference>
<dbReference type="InterPro" id="IPR029058">
    <property type="entry name" value="AB_hydrolase_fold"/>
</dbReference>
<feature type="domain" description="Peptidase S9 prolyl oligopeptidase catalytic" evidence="2">
    <location>
        <begin position="667"/>
        <end position="825"/>
    </location>
</feature>
<dbReference type="PANTHER" id="PTHR42776">
    <property type="entry name" value="SERINE PEPTIDASE S9 FAMILY MEMBER"/>
    <property type="match status" value="1"/>
</dbReference>
<sequence>MAIRIYILALLLIPGLCYSQNIDSLQAIYSQYYETALLTVSPSGEYAVLNHHNTFGKNNDVLLDVKTGKSLSLDKHIRYQFLGDDCLLMQNMERSRFMHLKTQQYRDVAGSHIPAIITKSSQILLQNKVAKEAFLTSTDGEELWKASNINTSLFDVNNNRFIYASGDQLVIRELNSHRLKTYTLDSNVQWMFSNDHRIYCANIQATQIELYTLDLQSNQLAKQIIVSPADLEFASSLNNLFEIREDKHFLFPMYLKSKLNDKKNPELIITYSNRSGKDKFLNHHLGIYDLKNGQWDYKPDTKQKLPVYKFLNEKGDFVVYDESGDVVEEQQNVILDLNLILDYGKSSCLLPKKRIHDGNYLWDRGTEQFIYFDQKRWRFHHIKTGADQELLPLGAGGWHAYQARRGSSGLADEPEVKPIHIRNRSAIMLSNQFDYFIVDLKTHQLERITKGEEQQIKYELQLSREQYPKSSWNIGFAEIDLEKEITFKLFNLKTYNSGFATYLHKKKKNDLFQLGHYREIIKYNNGHFFTSHFALEPFRLTKLEKGKYTIVYESLKTEIKDLTGTKYQIFQYQTSYGTANAAILFPVGYDSQKKYPMIVNIYEVQSRDLLYFLPPYLTVTYGFNYLHYLMNGYIVLLPDLQYEIGNVKNSVIKSLESSTEAAKLLAPVDDNNIGVLGLSFGGYETGLALTNSRYFKTGVAGVMVSDLVSHALSKSEFITMPNYMRTENHQMRMKHNLFDNWNTYLENSPVYHMKNINAPVLIWTGLKDKNVPPAQSKMFFLGMKRLQKKAVLLEYTNETHNVFLPSNQLDLNVKIWQWFDYYLKNKRPADWIIPLTE</sequence>
<dbReference type="Pfam" id="PF00326">
    <property type="entry name" value="Peptidase_S9"/>
    <property type="match status" value="1"/>
</dbReference>
<evidence type="ECO:0000259" key="2">
    <source>
        <dbReference type="Pfam" id="PF00326"/>
    </source>
</evidence>
<organism evidence="3 4">
    <name type="scientific">Pseudobacter ginsenosidimutans</name>
    <dbReference type="NCBI Taxonomy" id="661488"/>
    <lineage>
        <taxon>Bacteria</taxon>
        <taxon>Pseudomonadati</taxon>
        <taxon>Bacteroidota</taxon>
        <taxon>Chitinophagia</taxon>
        <taxon>Chitinophagales</taxon>
        <taxon>Chitinophagaceae</taxon>
        <taxon>Pseudobacter</taxon>
    </lineage>
</organism>
<comment type="caution">
    <text evidence="3">The sequence shown here is derived from an EMBL/GenBank/DDBJ whole genome shotgun (WGS) entry which is preliminary data.</text>
</comment>
<dbReference type="AlphaFoldDB" id="A0A4Q7N124"/>
<keyword evidence="1" id="KW-0378">Hydrolase</keyword>
<dbReference type="GO" id="GO:0006508">
    <property type="term" value="P:proteolysis"/>
    <property type="evidence" value="ECO:0007669"/>
    <property type="project" value="InterPro"/>
</dbReference>
<dbReference type="RefSeq" id="WP_130539445.1">
    <property type="nucleotide sequence ID" value="NZ_SGXA01000001.1"/>
</dbReference>
<dbReference type="SUPFAM" id="SSF53474">
    <property type="entry name" value="alpha/beta-Hydrolases"/>
    <property type="match status" value="1"/>
</dbReference>
<keyword evidence="4" id="KW-1185">Reference proteome</keyword>
<proteinExistence type="predicted"/>
<reference evidence="3 4" key="1">
    <citation type="submission" date="2019-02" db="EMBL/GenBank/DDBJ databases">
        <title>Genomic Encyclopedia of Type Strains, Phase IV (KMG-IV): sequencing the most valuable type-strain genomes for metagenomic binning, comparative biology and taxonomic classification.</title>
        <authorList>
            <person name="Goeker M."/>
        </authorList>
    </citation>
    <scope>NUCLEOTIDE SEQUENCE [LARGE SCALE GENOMIC DNA]</scope>
    <source>
        <strain evidence="3 4">DSM 18116</strain>
    </source>
</reference>
<evidence type="ECO:0000313" key="4">
    <source>
        <dbReference type="Proteomes" id="UP000293874"/>
    </source>
</evidence>
<accession>A0A4Q7N124</accession>
<protein>
    <submittedName>
        <fullName evidence="3">Prolyl oligopeptidase family protein</fullName>
    </submittedName>
</protein>
<evidence type="ECO:0000313" key="3">
    <source>
        <dbReference type="EMBL" id="RZS75033.1"/>
    </source>
</evidence>
<dbReference type="InterPro" id="IPR001375">
    <property type="entry name" value="Peptidase_S9_cat"/>
</dbReference>
<dbReference type="Proteomes" id="UP000293874">
    <property type="component" value="Unassembled WGS sequence"/>
</dbReference>